<feature type="domain" description="ParB/Spo0J HTH" evidence="1">
    <location>
        <begin position="63"/>
        <end position="127"/>
    </location>
</feature>
<organism evidence="2">
    <name type="scientific">marine sediment metagenome</name>
    <dbReference type="NCBI Taxonomy" id="412755"/>
    <lineage>
        <taxon>unclassified sequences</taxon>
        <taxon>metagenomes</taxon>
        <taxon>ecological metagenomes</taxon>
    </lineage>
</organism>
<dbReference type="SUPFAM" id="SSF109709">
    <property type="entry name" value="KorB DNA-binding domain-like"/>
    <property type="match status" value="1"/>
</dbReference>
<dbReference type="InterPro" id="IPR041468">
    <property type="entry name" value="HTH_ParB/Spo0J"/>
</dbReference>
<dbReference type="Pfam" id="PF17762">
    <property type="entry name" value="HTH_ParB"/>
    <property type="match status" value="1"/>
</dbReference>
<dbReference type="InterPro" id="IPR036086">
    <property type="entry name" value="ParB/Sulfiredoxin_sf"/>
</dbReference>
<reference evidence="2" key="1">
    <citation type="journal article" date="2014" name="Front. Microbiol.">
        <title>High frequency of phylogenetically diverse reductive dehalogenase-homologous genes in deep subseafloor sedimentary metagenomes.</title>
        <authorList>
            <person name="Kawai M."/>
            <person name="Futagami T."/>
            <person name="Toyoda A."/>
            <person name="Takaki Y."/>
            <person name="Nishi S."/>
            <person name="Hori S."/>
            <person name="Arai W."/>
            <person name="Tsubouchi T."/>
            <person name="Morono Y."/>
            <person name="Uchiyama I."/>
            <person name="Ito T."/>
            <person name="Fujiyama A."/>
            <person name="Inagaki F."/>
            <person name="Takami H."/>
        </authorList>
    </citation>
    <scope>NUCLEOTIDE SEQUENCE</scope>
    <source>
        <strain evidence="2">Expedition CK06-06</strain>
    </source>
</reference>
<dbReference type="GO" id="GO:0007059">
    <property type="term" value="P:chromosome segregation"/>
    <property type="evidence" value="ECO:0007669"/>
    <property type="project" value="TreeGrafter"/>
</dbReference>
<accession>X0ZQX0</accession>
<comment type="caution">
    <text evidence="2">The sequence shown here is derived from an EMBL/GenBank/DDBJ whole genome shotgun (WGS) entry which is preliminary data.</text>
</comment>
<name>X0ZQX0_9ZZZZ</name>
<feature type="non-terminal residue" evidence="2">
    <location>
        <position position="215"/>
    </location>
</feature>
<proteinExistence type="predicted"/>
<sequence length="215" mass="23206">LCDGLHRYTAAVDAGLTELNVQFLTLDDAEVLEAQIMANVHKVDTKPVQYTKQMTRIFAGNPTMTISDMAVKLCKSPSWVSQRLGLLKLEESVAALVDDGKITISNAVVLSKLPREEQVNFVDAAMTMGSDEFAPNVQARAKELRDAARQGRAPGDVVFAPVPRLQKVADLRAELDKPVIGPALCTQNKVKTPGDGFALGVAWSCNMDPSSIAVQ</sequence>
<dbReference type="PANTHER" id="PTHR33375">
    <property type="entry name" value="CHROMOSOME-PARTITIONING PROTEIN PARB-RELATED"/>
    <property type="match status" value="1"/>
</dbReference>
<dbReference type="EMBL" id="BARS01054653">
    <property type="protein sequence ID" value="GAG50631.1"/>
    <property type="molecule type" value="Genomic_DNA"/>
</dbReference>
<dbReference type="AlphaFoldDB" id="X0ZQX0"/>
<dbReference type="Gene3D" id="1.10.10.2830">
    <property type="match status" value="1"/>
</dbReference>
<dbReference type="GO" id="GO:0005694">
    <property type="term" value="C:chromosome"/>
    <property type="evidence" value="ECO:0007669"/>
    <property type="project" value="TreeGrafter"/>
</dbReference>
<feature type="non-terminal residue" evidence="2">
    <location>
        <position position="1"/>
    </location>
</feature>
<dbReference type="PANTHER" id="PTHR33375:SF1">
    <property type="entry name" value="CHROMOSOME-PARTITIONING PROTEIN PARB-RELATED"/>
    <property type="match status" value="1"/>
</dbReference>
<dbReference type="InterPro" id="IPR050336">
    <property type="entry name" value="Chromosome_partition/occlusion"/>
</dbReference>
<dbReference type="SUPFAM" id="SSF110849">
    <property type="entry name" value="ParB/Sulfiredoxin"/>
    <property type="match status" value="1"/>
</dbReference>
<gene>
    <name evidence="2" type="ORF">S01H1_80864</name>
</gene>
<evidence type="ECO:0000313" key="2">
    <source>
        <dbReference type="EMBL" id="GAG50631.1"/>
    </source>
</evidence>
<evidence type="ECO:0000259" key="1">
    <source>
        <dbReference type="Pfam" id="PF17762"/>
    </source>
</evidence>
<protein>
    <recommendedName>
        <fullName evidence="1">ParB/Spo0J HTH domain-containing protein</fullName>
    </recommendedName>
</protein>